<dbReference type="RefSeq" id="WP_136136285.1">
    <property type="nucleotide sequence ID" value="NZ_SDGV01000007.1"/>
</dbReference>
<dbReference type="Pfam" id="PF01741">
    <property type="entry name" value="MscL"/>
    <property type="match status" value="1"/>
</dbReference>
<comment type="caution">
    <text evidence="10">The sequence shown here is derived from an EMBL/GenBank/DDBJ whole genome shotgun (WGS) entry which is preliminary data.</text>
</comment>
<dbReference type="GO" id="GO:0008381">
    <property type="term" value="F:mechanosensitive monoatomic ion channel activity"/>
    <property type="evidence" value="ECO:0007669"/>
    <property type="project" value="UniProtKB-UniRule"/>
</dbReference>
<evidence type="ECO:0000256" key="4">
    <source>
        <dbReference type="ARBA" id="ARBA00022692"/>
    </source>
</evidence>
<dbReference type="PRINTS" id="PR01264">
    <property type="entry name" value="MECHCHANNEL"/>
</dbReference>
<reference evidence="10 11" key="1">
    <citation type="submission" date="2019-01" db="EMBL/GenBank/DDBJ databases">
        <title>Vagococcus silagei sp. nov. isolated from brewer's grain.</title>
        <authorList>
            <person name="Guu J.-R."/>
        </authorList>
    </citation>
    <scope>NUCLEOTIDE SEQUENCE [LARGE SCALE GENOMIC DNA]</scope>
    <source>
        <strain evidence="10 11">2B-2</strain>
    </source>
</reference>
<evidence type="ECO:0000256" key="7">
    <source>
        <dbReference type="ARBA" id="ARBA00023136"/>
    </source>
</evidence>
<dbReference type="OrthoDB" id="9810350at2"/>
<gene>
    <name evidence="9 10" type="primary">mscL</name>
    <name evidence="10" type="ORF">ESZ54_03180</name>
</gene>
<proteinExistence type="inferred from homology"/>
<evidence type="ECO:0000256" key="3">
    <source>
        <dbReference type="ARBA" id="ARBA00022475"/>
    </source>
</evidence>
<feature type="transmembrane region" description="Helical" evidence="9">
    <location>
        <begin position="12"/>
        <end position="35"/>
    </location>
</feature>
<feature type="transmembrane region" description="Helical" evidence="9">
    <location>
        <begin position="72"/>
        <end position="95"/>
    </location>
</feature>
<dbReference type="Gene3D" id="1.10.1200.120">
    <property type="entry name" value="Large-conductance mechanosensitive channel, MscL, domain 1"/>
    <property type="match status" value="1"/>
</dbReference>
<organism evidence="10 11">
    <name type="scientific">Vagococcus silagei</name>
    <dbReference type="NCBI Taxonomy" id="2508885"/>
    <lineage>
        <taxon>Bacteria</taxon>
        <taxon>Bacillati</taxon>
        <taxon>Bacillota</taxon>
        <taxon>Bacilli</taxon>
        <taxon>Lactobacillales</taxon>
        <taxon>Enterococcaceae</taxon>
        <taxon>Vagococcus</taxon>
    </lineage>
</organism>
<dbReference type="EMBL" id="SDGV01000007">
    <property type="protein sequence ID" value="THB61838.1"/>
    <property type="molecule type" value="Genomic_DNA"/>
</dbReference>
<evidence type="ECO:0000313" key="11">
    <source>
        <dbReference type="Proteomes" id="UP000310506"/>
    </source>
</evidence>
<dbReference type="NCBIfam" id="TIGR00220">
    <property type="entry name" value="mscL"/>
    <property type="match status" value="1"/>
</dbReference>
<protein>
    <recommendedName>
        <fullName evidence="9">Large-conductance mechanosensitive channel</fullName>
    </recommendedName>
</protein>
<evidence type="ECO:0000256" key="1">
    <source>
        <dbReference type="ARBA" id="ARBA00004141"/>
    </source>
</evidence>
<evidence type="ECO:0000256" key="6">
    <source>
        <dbReference type="ARBA" id="ARBA00023065"/>
    </source>
</evidence>
<evidence type="ECO:0000256" key="2">
    <source>
        <dbReference type="ARBA" id="ARBA00022448"/>
    </source>
</evidence>
<keyword evidence="6 9" id="KW-0406">Ion transport</keyword>
<dbReference type="AlphaFoldDB" id="A0A4S3B5L5"/>
<keyword evidence="2 9" id="KW-0813">Transport</keyword>
<keyword evidence="3 9" id="KW-1003">Cell membrane</keyword>
<sequence>MLREFKDFITKGSVIDLAVGVIVGGAFTSIVNALVSGFITPLIGVVIKATTGHKNVDDATKGLIFEAYGVEFNYGIVISALITFLITALVLFIVVKAINKAQSVIPIEPVDNPETTDEILGDIRALLQAQVKNNETILTVEKVIDDVAEATQLEPKDHS</sequence>
<keyword evidence="7 9" id="KW-0472">Membrane</keyword>
<comment type="function">
    <text evidence="9">Channel that opens in response to stretch forces in the membrane lipid bilayer. May participate in the regulation of osmotic pressure changes within the cell.</text>
</comment>
<dbReference type="SUPFAM" id="SSF81330">
    <property type="entry name" value="Gated mechanosensitive channel"/>
    <property type="match status" value="1"/>
</dbReference>
<keyword evidence="11" id="KW-1185">Reference proteome</keyword>
<dbReference type="PANTHER" id="PTHR30266">
    <property type="entry name" value="MECHANOSENSITIVE CHANNEL MSCL"/>
    <property type="match status" value="1"/>
</dbReference>
<name>A0A4S3B5L5_9ENTE</name>
<dbReference type="HAMAP" id="MF_00115">
    <property type="entry name" value="MscL"/>
    <property type="match status" value="1"/>
</dbReference>
<dbReference type="GO" id="GO:0005886">
    <property type="term" value="C:plasma membrane"/>
    <property type="evidence" value="ECO:0007669"/>
    <property type="project" value="UniProtKB-SubCell"/>
</dbReference>
<comment type="subunit">
    <text evidence="9">Homopentamer.</text>
</comment>
<keyword evidence="5 9" id="KW-1133">Transmembrane helix</keyword>
<evidence type="ECO:0000313" key="10">
    <source>
        <dbReference type="EMBL" id="THB61838.1"/>
    </source>
</evidence>
<evidence type="ECO:0000256" key="5">
    <source>
        <dbReference type="ARBA" id="ARBA00022989"/>
    </source>
</evidence>
<keyword evidence="8 9" id="KW-0407">Ion channel</keyword>
<dbReference type="InterPro" id="IPR036019">
    <property type="entry name" value="MscL_channel"/>
</dbReference>
<evidence type="ECO:0000256" key="8">
    <source>
        <dbReference type="ARBA" id="ARBA00023303"/>
    </source>
</evidence>
<dbReference type="PANTHER" id="PTHR30266:SF2">
    <property type="entry name" value="LARGE-CONDUCTANCE MECHANOSENSITIVE CHANNEL"/>
    <property type="match status" value="1"/>
</dbReference>
<dbReference type="Proteomes" id="UP000310506">
    <property type="component" value="Unassembled WGS sequence"/>
</dbReference>
<comment type="similarity">
    <text evidence="9">Belongs to the MscL family.</text>
</comment>
<evidence type="ECO:0000256" key="9">
    <source>
        <dbReference type="HAMAP-Rule" id="MF_00115"/>
    </source>
</evidence>
<keyword evidence="4 9" id="KW-0812">Transmembrane</keyword>
<comment type="subcellular location">
    <subcellularLocation>
        <location evidence="9">Cell membrane</location>
        <topology evidence="9">Multi-pass membrane protein</topology>
    </subcellularLocation>
    <subcellularLocation>
        <location evidence="1">Membrane</location>
        <topology evidence="1">Multi-pass membrane protein</topology>
    </subcellularLocation>
</comment>
<accession>A0A4S3B5L5</accession>
<dbReference type="InterPro" id="IPR001185">
    <property type="entry name" value="MS_channel"/>
</dbReference>
<dbReference type="InterPro" id="IPR037673">
    <property type="entry name" value="MSC/AndL"/>
</dbReference>